<reference evidence="1 2" key="1">
    <citation type="submission" date="2019-03" db="EMBL/GenBank/DDBJ databases">
        <title>Diversity of the mouse oral microbiome.</title>
        <authorList>
            <person name="Joseph S."/>
            <person name="Aduse-Opoku J."/>
            <person name="Curtis M."/>
            <person name="Wade W."/>
            <person name="Hashim A."/>
        </authorList>
    </citation>
    <scope>NUCLEOTIDE SEQUENCE [LARGE SCALE GENOMIC DNA]</scope>
    <source>
        <strain evidence="1 2">HT4</strain>
    </source>
</reference>
<sequence>MRMKKILALLTIIILFVGGCSMMNNKDDSTSQYSLEEREKIKKEQDRMVKYVHNSYENIKKIEFTSFDKNISTGTWSSNAIINDTIYVTFGIHNIGEDSEISLGQHISQSGGQELVKNENTSSSVNSNNVKIIYFLGGK</sequence>
<dbReference type="PROSITE" id="PS51257">
    <property type="entry name" value="PROKAR_LIPOPROTEIN"/>
    <property type="match status" value="1"/>
</dbReference>
<dbReference type="AlphaFoldDB" id="A0A4Y9FJK6"/>
<evidence type="ECO:0000313" key="1">
    <source>
        <dbReference type="EMBL" id="TFU29385.1"/>
    </source>
</evidence>
<proteinExistence type="predicted"/>
<protein>
    <submittedName>
        <fullName evidence="1">DUF1433 domain-containing protein</fullName>
    </submittedName>
</protein>
<gene>
    <name evidence="1" type="ORF">E4U01_10285</name>
</gene>
<name>A0A4Y9FJK6_STRAI</name>
<dbReference type="EMBL" id="SPQA01000080">
    <property type="protein sequence ID" value="TFU29385.1"/>
    <property type="molecule type" value="Genomic_DNA"/>
</dbReference>
<comment type="caution">
    <text evidence="1">The sequence shown here is derived from an EMBL/GenBank/DDBJ whole genome shotgun (WGS) entry which is preliminary data.</text>
</comment>
<organism evidence="1 2">
    <name type="scientific">Streptococcus acidominimus</name>
    <dbReference type="NCBI Taxonomy" id="1326"/>
    <lineage>
        <taxon>Bacteria</taxon>
        <taxon>Bacillati</taxon>
        <taxon>Bacillota</taxon>
        <taxon>Bacilli</taxon>
        <taxon>Lactobacillales</taxon>
        <taxon>Streptococcaceae</taxon>
        <taxon>Streptococcus</taxon>
    </lineage>
</organism>
<dbReference type="Proteomes" id="UP000297747">
    <property type="component" value="Unassembled WGS sequence"/>
</dbReference>
<accession>A0A4Y9FJK6</accession>
<evidence type="ECO:0000313" key="2">
    <source>
        <dbReference type="Proteomes" id="UP000297747"/>
    </source>
</evidence>